<dbReference type="SUPFAM" id="SSF55103">
    <property type="entry name" value="FAD-linked oxidases, C-terminal domain"/>
    <property type="match status" value="1"/>
</dbReference>
<dbReference type="PANTHER" id="PTHR42934">
    <property type="entry name" value="GLYCOLATE OXIDASE SUBUNIT GLCD"/>
    <property type="match status" value="1"/>
</dbReference>
<evidence type="ECO:0000313" key="7">
    <source>
        <dbReference type="Proteomes" id="UP000321662"/>
    </source>
</evidence>
<dbReference type="PANTHER" id="PTHR42934:SF2">
    <property type="entry name" value="GLYCOLATE OXIDASE SUBUNIT GLCD"/>
    <property type="match status" value="1"/>
</dbReference>
<evidence type="ECO:0000256" key="2">
    <source>
        <dbReference type="ARBA" id="ARBA00022630"/>
    </source>
</evidence>
<dbReference type="RefSeq" id="WP_246116980.1">
    <property type="nucleotide sequence ID" value="NZ_BJUY01000006.1"/>
</dbReference>
<name>A0A511ATS6_9LACT</name>
<dbReference type="Pfam" id="PF01565">
    <property type="entry name" value="FAD_binding_4"/>
    <property type="match status" value="1"/>
</dbReference>
<dbReference type="SUPFAM" id="SSF56176">
    <property type="entry name" value="FAD-binding/transporter-associated domain-like"/>
    <property type="match status" value="1"/>
</dbReference>
<dbReference type="Proteomes" id="UP000321662">
    <property type="component" value="Unassembled WGS sequence"/>
</dbReference>
<feature type="domain" description="FAD-binding PCMH-type" evidence="5">
    <location>
        <begin position="31"/>
        <end position="211"/>
    </location>
</feature>
<evidence type="ECO:0000256" key="4">
    <source>
        <dbReference type="ARBA" id="ARBA00023002"/>
    </source>
</evidence>
<dbReference type="InterPro" id="IPR004113">
    <property type="entry name" value="FAD-bd_oxidored_4_C"/>
</dbReference>
<dbReference type="FunFam" id="1.10.45.10:FF:000001">
    <property type="entry name" value="D-lactate dehydrogenase mitochondrial"/>
    <property type="match status" value="1"/>
</dbReference>
<dbReference type="InterPro" id="IPR036318">
    <property type="entry name" value="FAD-bd_PCMH-like_sf"/>
</dbReference>
<dbReference type="AlphaFoldDB" id="A0A511ATS6"/>
<dbReference type="Gene3D" id="3.30.70.2740">
    <property type="match status" value="1"/>
</dbReference>
<dbReference type="GO" id="GO:0071949">
    <property type="term" value="F:FAD binding"/>
    <property type="evidence" value="ECO:0007669"/>
    <property type="project" value="InterPro"/>
</dbReference>
<dbReference type="PROSITE" id="PS51387">
    <property type="entry name" value="FAD_PCMH"/>
    <property type="match status" value="1"/>
</dbReference>
<sequence length="453" mass="50288">MLQLKEIIQDASRLFVGDAVPDQYYQDTYVKNIKPVYAVALPKTHKEVQELVRFANEKDLVIIARGAGTGVAGSQVPIQGNELIIDVHLMDKIVELDEDTLTLTVEPGVLIGDLHDYVENKGYFYPPDPASKHSTIGGNVATNAGGLRAVKYGTTRDYVREMTVVLPDGEEMTLGSLNIKSSSGYDLKDLFIGSEGTLGITTRIRLKLIPLPKANVTILQAFETAQKATEATLEILKSGVDPSGIELFERSALHYAEENLGYPLKSQVGQAYLMISLDGNDQKELDGRIDIVQSVTSDLTLESHALNAEEAEKNWALRDNILLGLTKFTEFELLDEVVPINKFAELIESTKAMQEKHGLNVLNFGHAGDGNVHTLLMKDDLTEEEWTEKRAALLKDLYQKVDELGGLPSAEHGIGIVKKEYMGRMTQTINLDYMRKIKRVFDPDNRLNPDKVF</sequence>
<dbReference type="Gene3D" id="1.10.45.10">
    <property type="entry name" value="Vanillyl-alcohol Oxidase, Chain A, domain 4"/>
    <property type="match status" value="1"/>
</dbReference>
<dbReference type="InterPro" id="IPR016169">
    <property type="entry name" value="FAD-bd_PCMH_sub2"/>
</dbReference>
<evidence type="ECO:0000313" key="6">
    <source>
        <dbReference type="EMBL" id="GEK91122.1"/>
    </source>
</evidence>
<accession>A0A511ATS6</accession>
<dbReference type="InterPro" id="IPR016164">
    <property type="entry name" value="FAD-linked_Oxase-like_C"/>
</dbReference>
<dbReference type="InterPro" id="IPR016171">
    <property type="entry name" value="Vanillyl_alc_oxidase_C-sub2"/>
</dbReference>
<dbReference type="InterPro" id="IPR016166">
    <property type="entry name" value="FAD-bd_PCMH"/>
</dbReference>
<dbReference type="InterPro" id="IPR051914">
    <property type="entry name" value="FAD-linked_OxidoTrans_Type4"/>
</dbReference>
<keyword evidence="2" id="KW-0285">Flavoprotein</keyword>
<dbReference type="Gene3D" id="3.30.465.10">
    <property type="match status" value="1"/>
</dbReference>
<comment type="cofactor">
    <cofactor evidence="1">
        <name>FAD</name>
        <dbReference type="ChEBI" id="CHEBI:57692"/>
    </cofactor>
</comment>
<keyword evidence="4" id="KW-0560">Oxidoreductase</keyword>
<evidence type="ECO:0000259" key="5">
    <source>
        <dbReference type="PROSITE" id="PS51387"/>
    </source>
</evidence>
<keyword evidence="3" id="KW-0274">FAD</keyword>
<gene>
    <name evidence="6" type="ORF">AKA01nite_07440</name>
</gene>
<protein>
    <submittedName>
        <fullName evidence="6">2-hydroxy-acid oxidase</fullName>
    </submittedName>
</protein>
<dbReference type="GO" id="GO:0016491">
    <property type="term" value="F:oxidoreductase activity"/>
    <property type="evidence" value="ECO:0007669"/>
    <property type="project" value="UniProtKB-KW"/>
</dbReference>
<organism evidence="6 7">
    <name type="scientific">Alkalibacterium kapii</name>
    <dbReference type="NCBI Taxonomy" id="426704"/>
    <lineage>
        <taxon>Bacteria</taxon>
        <taxon>Bacillati</taxon>
        <taxon>Bacillota</taxon>
        <taxon>Bacilli</taxon>
        <taxon>Lactobacillales</taxon>
        <taxon>Carnobacteriaceae</taxon>
        <taxon>Alkalibacterium</taxon>
    </lineage>
</organism>
<evidence type="ECO:0000256" key="1">
    <source>
        <dbReference type="ARBA" id="ARBA00001974"/>
    </source>
</evidence>
<dbReference type="InterPro" id="IPR006094">
    <property type="entry name" value="Oxid_FAD_bind_N"/>
</dbReference>
<dbReference type="Pfam" id="PF02913">
    <property type="entry name" value="FAD-oxidase_C"/>
    <property type="match status" value="1"/>
</dbReference>
<keyword evidence="7" id="KW-1185">Reference proteome</keyword>
<proteinExistence type="predicted"/>
<evidence type="ECO:0000256" key="3">
    <source>
        <dbReference type="ARBA" id="ARBA00022827"/>
    </source>
</evidence>
<comment type="caution">
    <text evidence="6">The sequence shown here is derived from an EMBL/GenBank/DDBJ whole genome shotgun (WGS) entry which is preliminary data.</text>
</comment>
<reference evidence="6 7" key="1">
    <citation type="submission" date="2019-07" db="EMBL/GenBank/DDBJ databases">
        <title>Whole genome shotgun sequence of Alkalibacterium kapii NBRC 103247.</title>
        <authorList>
            <person name="Hosoyama A."/>
            <person name="Uohara A."/>
            <person name="Ohji S."/>
            <person name="Ichikawa N."/>
        </authorList>
    </citation>
    <scope>NUCLEOTIDE SEQUENCE [LARGE SCALE GENOMIC DNA]</scope>
    <source>
        <strain evidence="6 7">NBRC 103247</strain>
    </source>
</reference>
<dbReference type="EMBL" id="BJUY01000006">
    <property type="protein sequence ID" value="GEK91122.1"/>
    <property type="molecule type" value="Genomic_DNA"/>
</dbReference>